<dbReference type="AlphaFoldDB" id="A0A2P2DW87"/>
<sequence>MVTAWRTLREGFKHPSYELYRSSKLMKDYIPEGSIVSTVNIATAMIYENRRAYYYPLAIDDADFVILPYGNIDSKNPYYPVWVNYDVNENEKMNQMLNNRLKERGYNLSNPKLFPGNFAVFKREMSHAD</sequence>
<dbReference type="Proteomes" id="UP000245133">
    <property type="component" value="Unassembled WGS sequence"/>
</dbReference>
<evidence type="ECO:0000313" key="1">
    <source>
        <dbReference type="EMBL" id="GBF48830.1"/>
    </source>
</evidence>
<gene>
    <name evidence="1" type="ORF">LPTSP4_03300</name>
</gene>
<comment type="caution">
    <text evidence="1">The sequence shown here is derived from an EMBL/GenBank/DDBJ whole genome shotgun (WGS) entry which is preliminary data.</text>
</comment>
<dbReference type="EMBL" id="BFBB01000002">
    <property type="protein sequence ID" value="GBF48830.1"/>
    <property type="molecule type" value="Genomic_DNA"/>
</dbReference>
<proteinExistence type="predicted"/>
<reference evidence="1 2" key="1">
    <citation type="submission" date="2018-02" db="EMBL/GenBank/DDBJ databases">
        <title>Novel Leptospira species isolated from soil and water in Japan.</title>
        <authorList>
            <person name="Nakao R."/>
            <person name="Masuzawa T."/>
        </authorList>
    </citation>
    <scope>NUCLEOTIDE SEQUENCE [LARGE SCALE GENOMIC DNA]</scope>
    <source>
        <strain evidence="1 2">YH101</strain>
    </source>
</reference>
<evidence type="ECO:0000313" key="2">
    <source>
        <dbReference type="Proteomes" id="UP000245133"/>
    </source>
</evidence>
<accession>A0A2P2DW87</accession>
<protein>
    <submittedName>
        <fullName evidence="1">Uncharacterized protein</fullName>
    </submittedName>
</protein>
<keyword evidence="2" id="KW-1185">Reference proteome</keyword>
<name>A0A2P2DW87_9LEPT</name>
<organism evidence="1 2">
    <name type="scientific">Leptospira ryugenii</name>
    <dbReference type="NCBI Taxonomy" id="1917863"/>
    <lineage>
        <taxon>Bacteria</taxon>
        <taxon>Pseudomonadati</taxon>
        <taxon>Spirochaetota</taxon>
        <taxon>Spirochaetia</taxon>
        <taxon>Leptospirales</taxon>
        <taxon>Leptospiraceae</taxon>
        <taxon>Leptospira</taxon>
    </lineage>
</organism>